<gene>
    <name evidence="3" type="ORF">FNV43_RR02617</name>
</gene>
<dbReference type="PANTHER" id="PTHR23130">
    <property type="entry name" value="CYTOCHROME B561 AND DOMON DOMAIN-CONTAINING PROTEIN"/>
    <property type="match status" value="1"/>
</dbReference>
<dbReference type="EMBL" id="VOIH02000001">
    <property type="protein sequence ID" value="KAF3457955.1"/>
    <property type="molecule type" value="Genomic_DNA"/>
</dbReference>
<feature type="transmembrane region" description="Helical" evidence="1">
    <location>
        <begin position="233"/>
        <end position="261"/>
    </location>
</feature>
<reference evidence="3" key="1">
    <citation type="submission" date="2020-03" db="EMBL/GenBank/DDBJ databases">
        <title>A high-quality chromosome-level genome assembly of a woody plant with both climbing and erect habits, Rhamnella rubrinervis.</title>
        <authorList>
            <person name="Lu Z."/>
            <person name="Yang Y."/>
            <person name="Zhu X."/>
            <person name="Sun Y."/>
        </authorList>
    </citation>
    <scope>NUCLEOTIDE SEQUENCE</scope>
    <source>
        <strain evidence="3">BYM</strain>
        <tissue evidence="3">Leaf</tissue>
    </source>
</reference>
<evidence type="ECO:0000256" key="2">
    <source>
        <dbReference type="SAM" id="SignalP"/>
    </source>
</evidence>
<keyword evidence="1" id="KW-0472">Membrane</keyword>
<accession>A0A8K0MU25</accession>
<keyword evidence="1" id="KW-1133">Transmembrane helix</keyword>
<protein>
    <submittedName>
        <fullName evidence="3">Uncharacterized protein</fullName>
    </submittedName>
</protein>
<organism evidence="3 4">
    <name type="scientific">Rhamnella rubrinervis</name>
    <dbReference type="NCBI Taxonomy" id="2594499"/>
    <lineage>
        <taxon>Eukaryota</taxon>
        <taxon>Viridiplantae</taxon>
        <taxon>Streptophyta</taxon>
        <taxon>Embryophyta</taxon>
        <taxon>Tracheophyta</taxon>
        <taxon>Spermatophyta</taxon>
        <taxon>Magnoliopsida</taxon>
        <taxon>eudicotyledons</taxon>
        <taxon>Gunneridae</taxon>
        <taxon>Pentapetalae</taxon>
        <taxon>rosids</taxon>
        <taxon>fabids</taxon>
        <taxon>Rosales</taxon>
        <taxon>Rhamnaceae</taxon>
        <taxon>rhamnoid group</taxon>
        <taxon>Rhamneae</taxon>
        <taxon>Rhamnella</taxon>
    </lineage>
</organism>
<evidence type="ECO:0000313" key="3">
    <source>
        <dbReference type="EMBL" id="KAF3457955.1"/>
    </source>
</evidence>
<name>A0A8K0MU25_9ROSA</name>
<feature type="transmembrane region" description="Helical" evidence="1">
    <location>
        <begin position="202"/>
        <end position="221"/>
    </location>
</feature>
<dbReference type="PANTHER" id="PTHR23130:SF167">
    <property type="entry name" value="CYTOCHROME B561 AND DOMON DOMAIN-CONTAINING PROTEIN"/>
    <property type="match status" value="1"/>
</dbReference>
<sequence length="292" mass="31621">MLLSFLLLFVSSASCMALPQRLPCTDHKFPDGKSFVACKDSTLLSSFLYWNYYPSLGTADIAFRKIGESNDNLDGLHGLSILPQLEWLAHRLSWLYGQNFQSDAAGPGNLLKGASIFNLDAWLGHEHNLATNDHDGLEWYPKPSRSSCFIGQRRSARCYGTSLQKGNLSFPVYDISALSDGKIETSKGGNTKKKATIKNVHGFLNAIMGYGTIILGIINICKGLDILEAGKSSVLRIAFSVTIIALGCIAAVLEAVTWILVWMRKKAAVEVEAGCVTEDGTSSPTGRVAAIA</sequence>
<feature type="signal peptide" evidence="2">
    <location>
        <begin position="1"/>
        <end position="17"/>
    </location>
</feature>
<evidence type="ECO:0000313" key="4">
    <source>
        <dbReference type="Proteomes" id="UP000796880"/>
    </source>
</evidence>
<keyword evidence="4" id="KW-1185">Reference proteome</keyword>
<evidence type="ECO:0000256" key="1">
    <source>
        <dbReference type="SAM" id="Phobius"/>
    </source>
</evidence>
<feature type="chain" id="PRO_5035467280" evidence="2">
    <location>
        <begin position="18"/>
        <end position="292"/>
    </location>
</feature>
<proteinExistence type="predicted"/>
<dbReference type="Proteomes" id="UP000796880">
    <property type="component" value="Unassembled WGS sequence"/>
</dbReference>
<keyword evidence="1" id="KW-0812">Transmembrane</keyword>
<keyword evidence="2" id="KW-0732">Signal</keyword>
<dbReference type="AlphaFoldDB" id="A0A8K0MU25"/>
<comment type="caution">
    <text evidence="3">The sequence shown here is derived from an EMBL/GenBank/DDBJ whole genome shotgun (WGS) entry which is preliminary data.</text>
</comment>